<dbReference type="EMBL" id="CP001677">
    <property type="protein sequence ID" value="ACT56914.2"/>
    <property type="molecule type" value="Genomic_DNA"/>
</dbReference>
<dbReference type="Pfam" id="PF00534">
    <property type="entry name" value="Glycos_transf_1"/>
    <property type="match status" value="1"/>
</dbReference>
<evidence type="ECO:0000313" key="6">
    <source>
        <dbReference type="Proteomes" id="UP000002744"/>
    </source>
</evidence>
<dbReference type="GO" id="GO:0016757">
    <property type="term" value="F:glycosyltransferase activity"/>
    <property type="evidence" value="ECO:0007669"/>
    <property type="project" value="UniProtKB-KW"/>
</dbReference>
<dbReference type="eggNOG" id="COG0438">
    <property type="taxonomic scope" value="Bacteria"/>
</dbReference>
<comment type="similarity">
    <text evidence="1">Belongs to the glycosyltransferase group 1 family. Glycosyltransferase 4 subfamily.</text>
</comment>
<evidence type="ECO:0000256" key="2">
    <source>
        <dbReference type="ARBA" id="ARBA00022676"/>
    </source>
</evidence>
<dbReference type="Gene3D" id="3.40.50.2000">
    <property type="entry name" value="Glycogen Phosphorylase B"/>
    <property type="match status" value="2"/>
</dbReference>
<dbReference type="STRING" id="537021.CLIBASIA_01630"/>
<dbReference type="Proteomes" id="UP000002744">
    <property type="component" value="Chromosome"/>
</dbReference>
<accession>C6XEW2</accession>
<protein>
    <submittedName>
        <fullName evidence="5">Glycosyl transferase group 1</fullName>
    </submittedName>
</protein>
<dbReference type="KEGG" id="las:CLIBASIA_01630"/>
<keyword evidence="3 5" id="KW-0808">Transferase</keyword>
<evidence type="ECO:0000313" key="5">
    <source>
        <dbReference type="EMBL" id="ACT56914.2"/>
    </source>
</evidence>
<sequence length="352" mass="40117">MDMNNIDVIAPNMKFRHTGVTSTVFGLCPIQRKLGQRLVVFGYCLPKNIPSIGISSLLTCWKKPIGQNSRIWHARRNNEMLLGVMMRDVLRMPLKLVFTSPSQRNHSRWTRYLISRMDEVITTSQKSARFIERPSTVIMHGVDTERFRPTSNKQEARRHLKISEDAKLIGCFGRIRKLKGTDLFVDCMINILPHHPGWTAVVVGKTTLKHYLFKKNLQRRIYANGLKKRILFIDEQSSIEDWYRALNIFVAPPLYEGFGLTPLEAMASGIPVVASNTGVFSELLDPENAKAGVIVPPRNLHALEKAVLYFMNSKKIMSDTGNRGRERAVKHFSIVKEASDIGKVYDRLLRTA</sequence>
<dbReference type="SMR" id="C6XEW2"/>
<evidence type="ECO:0000256" key="1">
    <source>
        <dbReference type="ARBA" id="ARBA00009481"/>
    </source>
</evidence>
<keyword evidence="2" id="KW-0328">Glycosyltransferase</keyword>
<evidence type="ECO:0000259" key="4">
    <source>
        <dbReference type="Pfam" id="PF00534"/>
    </source>
</evidence>
<dbReference type="SUPFAM" id="SSF53756">
    <property type="entry name" value="UDP-Glycosyltransferase/glycogen phosphorylase"/>
    <property type="match status" value="1"/>
</dbReference>
<feature type="domain" description="Glycosyl transferase family 1" evidence="4">
    <location>
        <begin position="153"/>
        <end position="327"/>
    </location>
</feature>
<organism evidence="5 6">
    <name type="scientific">Liberibacter asiaticus (strain psy62)</name>
    <dbReference type="NCBI Taxonomy" id="537021"/>
    <lineage>
        <taxon>Bacteria</taxon>
        <taxon>Pseudomonadati</taxon>
        <taxon>Pseudomonadota</taxon>
        <taxon>Alphaproteobacteria</taxon>
        <taxon>Hyphomicrobiales</taxon>
        <taxon>Rhizobiaceae</taxon>
        <taxon>Liberibacter</taxon>
    </lineage>
</organism>
<name>C6XEW2_LIBAP</name>
<dbReference type="PANTHER" id="PTHR12526">
    <property type="entry name" value="GLYCOSYLTRANSFERASE"/>
    <property type="match status" value="1"/>
</dbReference>
<dbReference type="AlphaFoldDB" id="C6XEW2"/>
<evidence type="ECO:0000256" key="3">
    <source>
        <dbReference type="ARBA" id="ARBA00022679"/>
    </source>
</evidence>
<dbReference type="InterPro" id="IPR001296">
    <property type="entry name" value="Glyco_trans_1"/>
</dbReference>
<dbReference type="PANTHER" id="PTHR12526:SF640">
    <property type="entry name" value="COLANIC ACID BIOSYNTHESIS GLYCOSYLTRANSFERASE WCAL-RELATED"/>
    <property type="match status" value="1"/>
</dbReference>
<reference evidence="5 6" key="1">
    <citation type="journal article" date="2009" name="Mol. Plant Microbe Interact.">
        <title>Complete genome sequence of citrus huanglongbing bacterium, 'Candidatus Liberibacter asiaticus' obtained through metagenomics.</title>
        <authorList>
            <person name="Duan Y."/>
            <person name="Zhou L."/>
            <person name="Hall D.G."/>
            <person name="Li W."/>
            <person name="Doddapaneni H."/>
            <person name="Lin H."/>
            <person name="Liu L."/>
            <person name="Vahling C.M."/>
            <person name="Gabriel D.W."/>
            <person name="Williams K.P."/>
            <person name="Dickerman A."/>
            <person name="Sun Y."/>
            <person name="Gottwald T."/>
        </authorList>
    </citation>
    <scope>NUCLEOTIDE SEQUENCE [LARGE SCALE GENOMIC DNA]</scope>
    <source>
        <strain evidence="6">psy62</strain>
    </source>
</reference>
<reference evidence="5 6" key="2">
    <citation type="journal article" date="2011" name="Appl. Environ. Microbiol.">
        <title>Diversity and plasticity of the intracellular plant pathogen and insect symbiont, 'Candidatus Liberibacter asiaticus', revealed by hyper variable prophage genes with intragenic tandem repeats.</title>
        <authorList>
            <person name="Zhou L."/>
            <person name="Powell C.A."/>
            <person name="Hoffman M.T."/>
            <person name="Li W."/>
            <person name="Fan G."/>
            <person name="Liu B."/>
            <person name="Lin H."/>
            <person name="Duan Y."/>
        </authorList>
    </citation>
    <scope>NUCLEOTIDE SEQUENCE [LARGE SCALE GENOMIC DNA]</scope>
    <source>
        <strain evidence="6">psy62</strain>
    </source>
</reference>
<dbReference type="HOGENOM" id="CLU_009583_1_0_5"/>
<gene>
    <name evidence="5" type="ordered locus">CLIBASIA_01630</name>
</gene>
<dbReference type="CAZy" id="GT4">
    <property type="family name" value="Glycosyltransferase Family 4"/>
</dbReference>
<dbReference type="CDD" id="cd03801">
    <property type="entry name" value="GT4_PimA-like"/>
    <property type="match status" value="1"/>
</dbReference>
<proteinExistence type="inferred from homology"/>